<evidence type="ECO:0000256" key="5">
    <source>
        <dbReference type="ARBA" id="ARBA00022833"/>
    </source>
</evidence>
<dbReference type="InterPro" id="IPR013154">
    <property type="entry name" value="ADH-like_N"/>
</dbReference>
<organism evidence="9 10">
    <name type="scientific">Kluyveromyces lactis (strain ATCC 8585 / CBS 2359 / DSM 70799 / NBRC 1267 / NRRL Y-1140 / WM37)</name>
    <name type="common">Yeast</name>
    <name type="synonym">Candida sphaerica</name>
    <dbReference type="NCBI Taxonomy" id="284590"/>
    <lineage>
        <taxon>Eukaryota</taxon>
        <taxon>Fungi</taxon>
        <taxon>Dikarya</taxon>
        <taxon>Ascomycota</taxon>
        <taxon>Saccharomycotina</taxon>
        <taxon>Saccharomycetes</taxon>
        <taxon>Saccharomycetales</taxon>
        <taxon>Saccharomycetaceae</taxon>
        <taxon>Kluyveromyces</taxon>
    </lineage>
</organism>
<dbReference type="InterPro" id="IPR011032">
    <property type="entry name" value="GroES-like_sf"/>
</dbReference>
<evidence type="ECO:0000256" key="1">
    <source>
        <dbReference type="ARBA" id="ARBA00001947"/>
    </source>
</evidence>
<accession>Q6CLT6</accession>
<dbReference type="Gene3D" id="3.40.50.720">
    <property type="entry name" value="NAD(P)-binding Rossmann-like Domain"/>
    <property type="match status" value="1"/>
</dbReference>
<dbReference type="InterPro" id="IPR020843">
    <property type="entry name" value="ER"/>
</dbReference>
<dbReference type="GeneID" id="2895386"/>
<dbReference type="RefSeq" id="XP_455103.1">
    <property type="nucleotide sequence ID" value="XM_455103.1"/>
</dbReference>
<evidence type="ECO:0000259" key="8">
    <source>
        <dbReference type="SMART" id="SM00829"/>
    </source>
</evidence>
<dbReference type="GO" id="GO:0005737">
    <property type="term" value="C:cytoplasm"/>
    <property type="evidence" value="ECO:0007669"/>
    <property type="project" value="TreeGrafter"/>
</dbReference>
<dbReference type="Proteomes" id="UP000000598">
    <property type="component" value="Chromosome F"/>
</dbReference>
<keyword evidence="5 7" id="KW-0862">Zinc</keyword>
<dbReference type="PANTHER" id="PTHR43161">
    <property type="entry name" value="SORBITOL DEHYDROGENASE"/>
    <property type="match status" value="1"/>
</dbReference>
<dbReference type="EMBL" id="CR382126">
    <property type="protein sequence ID" value="CAG97810.1"/>
    <property type="molecule type" value="Genomic_DNA"/>
</dbReference>
<dbReference type="PANTHER" id="PTHR43161:SF23">
    <property type="entry name" value="(R,R)-BUTANEDIOL DEHYDROGENASE-RELATED"/>
    <property type="match status" value="1"/>
</dbReference>
<dbReference type="KEGG" id="kla:KLLA0_F00528g"/>
<comment type="subunit">
    <text evidence="3">Homotetramer.</text>
</comment>
<dbReference type="AlphaFoldDB" id="Q6CLT6"/>
<protein>
    <submittedName>
        <fullName evidence="9">KLLA0F00528p</fullName>
    </submittedName>
</protein>
<dbReference type="GO" id="GO:0000721">
    <property type="term" value="F:(R,R)-butanediol dehydrogenase activity"/>
    <property type="evidence" value="ECO:0007669"/>
    <property type="project" value="TreeGrafter"/>
</dbReference>
<dbReference type="InterPro" id="IPR002328">
    <property type="entry name" value="ADH_Zn_CS"/>
</dbReference>
<dbReference type="InterPro" id="IPR036291">
    <property type="entry name" value="NAD(P)-bd_dom_sf"/>
</dbReference>
<dbReference type="SUPFAM" id="SSF51735">
    <property type="entry name" value="NAD(P)-binding Rossmann-fold domains"/>
    <property type="match status" value="1"/>
</dbReference>
<evidence type="ECO:0000256" key="4">
    <source>
        <dbReference type="ARBA" id="ARBA00022723"/>
    </source>
</evidence>
<keyword evidence="6" id="KW-0560">Oxidoreductase</keyword>
<evidence type="ECO:0000256" key="6">
    <source>
        <dbReference type="ARBA" id="ARBA00023002"/>
    </source>
</evidence>
<dbReference type="FunCoup" id="Q6CLT6">
    <property type="interactions" value="110"/>
</dbReference>
<evidence type="ECO:0000313" key="10">
    <source>
        <dbReference type="Proteomes" id="UP000000598"/>
    </source>
</evidence>
<dbReference type="OMA" id="LFCGHCA"/>
<dbReference type="GO" id="GO:0008270">
    <property type="term" value="F:zinc ion binding"/>
    <property type="evidence" value="ECO:0007669"/>
    <property type="project" value="InterPro"/>
</dbReference>
<dbReference type="Pfam" id="PF00107">
    <property type="entry name" value="ADH_zinc_N"/>
    <property type="match status" value="1"/>
</dbReference>
<keyword evidence="10" id="KW-1185">Reference proteome</keyword>
<comment type="cofactor">
    <cofactor evidence="1 7">
        <name>Zn(2+)</name>
        <dbReference type="ChEBI" id="CHEBI:29105"/>
    </cofactor>
</comment>
<gene>
    <name evidence="9" type="ORF">KLLA0_F00528g</name>
</gene>
<dbReference type="InterPro" id="IPR013149">
    <property type="entry name" value="ADH-like_C"/>
</dbReference>
<dbReference type="GO" id="GO:0034079">
    <property type="term" value="P:butanediol biosynthetic process"/>
    <property type="evidence" value="ECO:0007669"/>
    <property type="project" value="TreeGrafter"/>
</dbReference>
<evidence type="ECO:0000256" key="7">
    <source>
        <dbReference type="RuleBase" id="RU361277"/>
    </source>
</evidence>
<dbReference type="Pfam" id="PF08240">
    <property type="entry name" value="ADH_N"/>
    <property type="match status" value="1"/>
</dbReference>
<dbReference type="eggNOG" id="KOG0024">
    <property type="taxonomic scope" value="Eukaryota"/>
</dbReference>
<dbReference type="CDD" id="cd08233">
    <property type="entry name" value="butanediol_DH_like"/>
    <property type="match status" value="1"/>
</dbReference>
<dbReference type="STRING" id="284590.Q6CLT6"/>
<comment type="similarity">
    <text evidence="2 7">Belongs to the zinc-containing alcohol dehydrogenase family.</text>
</comment>
<dbReference type="SMART" id="SM00829">
    <property type="entry name" value="PKS_ER"/>
    <property type="match status" value="1"/>
</dbReference>
<dbReference type="SUPFAM" id="SSF50129">
    <property type="entry name" value="GroES-like"/>
    <property type="match status" value="1"/>
</dbReference>
<evidence type="ECO:0000256" key="3">
    <source>
        <dbReference type="ARBA" id="ARBA00011881"/>
    </source>
</evidence>
<dbReference type="Gene3D" id="3.90.180.10">
    <property type="entry name" value="Medium-chain alcohol dehydrogenases, catalytic domain"/>
    <property type="match status" value="1"/>
</dbReference>
<name>Q6CLT6_KLULA</name>
<keyword evidence="4 7" id="KW-0479">Metal-binding</keyword>
<sequence length="381" mass="41573">MRALAYFGTRDIRFTTDLPEPVIEKPDDVLIDIVWCGICGTDLHELLDGPNFFPKDGETHEISGRGLPQAMGHEMAGVVSQVGSSVTKFQPGDHVVVEPTGTCQDRERYNTKGETCKACKRGMHNVCVHLGLCGCGVQSGGFAEKVVIGEKHCFKVPSWIPLDVAALIQPLAVCWHAVKLGAVKEGQSALILGGGPIGLGIIMALQHFGCTDIVVSEPAKIRRDLAEKMGAIVSNPMDFKTNEENIKNLCSLSPNGEGYDFTFDCSGISVTFESSIKCLTFRGTAINVAVWGDSSVKHYPMDLTSQEKKYTGSMCYTLEDFEDVVDSFTEGKTDFKKAAFMITGKVSLENGMEDAFMRLINDKEGTIKILLTPKEELITWV</sequence>
<reference evidence="9 10" key="1">
    <citation type="journal article" date="2004" name="Nature">
        <title>Genome evolution in yeasts.</title>
        <authorList>
            <consortium name="Genolevures"/>
            <person name="Dujon B."/>
            <person name="Sherman D."/>
            <person name="Fischer G."/>
            <person name="Durrens P."/>
            <person name="Casaregola S."/>
            <person name="Lafontaine I."/>
            <person name="de Montigny J."/>
            <person name="Marck C."/>
            <person name="Neuveglise C."/>
            <person name="Talla E."/>
            <person name="Goffard N."/>
            <person name="Frangeul L."/>
            <person name="Aigle M."/>
            <person name="Anthouard V."/>
            <person name="Babour A."/>
            <person name="Barbe V."/>
            <person name="Barnay S."/>
            <person name="Blanchin S."/>
            <person name="Beckerich J.M."/>
            <person name="Beyne E."/>
            <person name="Bleykasten C."/>
            <person name="Boisrame A."/>
            <person name="Boyer J."/>
            <person name="Cattolico L."/>
            <person name="Confanioleri F."/>
            <person name="de Daruvar A."/>
            <person name="Despons L."/>
            <person name="Fabre E."/>
            <person name="Fairhead C."/>
            <person name="Ferry-Dumazet H."/>
            <person name="Groppi A."/>
            <person name="Hantraye F."/>
            <person name="Hennequin C."/>
            <person name="Jauniaux N."/>
            <person name="Joyet P."/>
            <person name="Kachouri R."/>
            <person name="Kerrest A."/>
            <person name="Koszul R."/>
            <person name="Lemaire M."/>
            <person name="Lesur I."/>
            <person name="Ma L."/>
            <person name="Muller H."/>
            <person name="Nicaud J.M."/>
            <person name="Nikolski M."/>
            <person name="Oztas S."/>
            <person name="Ozier-Kalogeropoulos O."/>
            <person name="Pellenz S."/>
            <person name="Potier S."/>
            <person name="Richard G.F."/>
            <person name="Straub M.L."/>
            <person name="Suleau A."/>
            <person name="Swennene D."/>
            <person name="Tekaia F."/>
            <person name="Wesolowski-Louvel M."/>
            <person name="Westhof E."/>
            <person name="Wirth B."/>
            <person name="Zeniou-Meyer M."/>
            <person name="Zivanovic I."/>
            <person name="Bolotin-Fukuhara M."/>
            <person name="Thierry A."/>
            <person name="Bouchier C."/>
            <person name="Caudron B."/>
            <person name="Scarpelli C."/>
            <person name="Gaillardin C."/>
            <person name="Weissenbach J."/>
            <person name="Wincker P."/>
            <person name="Souciet J.L."/>
        </authorList>
    </citation>
    <scope>NUCLEOTIDE SEQUENCE [LARGE SCALE GENOMIC DNA]</scope>
    <source>
        <strain evidence="10">ATCC 8585 / CBS 2359 / DSM 70799 / NBRC 1267 / NRRL Y-1140 / WM37</strain>
    </source>
</reference>
<dbReference type="HOGENOM" id="CLU_026673_11_0_1"/>
<dbReference type="InParanoid" id="Q6CLT6"/>
<feature type="domain" description="Enoyl reductase (ER)" evidence="8">
    <location>
        <begin position="8"/>
        <end position="371"/>
    </location>
</feature>
<evidence type="ECO:0000313" key="9">
    <source>
        <dbReference type="EMBL" id="CAG97810.1"/>
    </source>
</evidence>
<dbReference type="PROSITE" id="PS00059">
    <property type="entry name" value="ADH_ZINC"/>
    <property type="match status" value="1"/>
</dbReference>
<proteinExistence type="inferred from homology"/>
<evidence type="ECO:0000256" key="2">
    <source>
        <dbReference type="ARBA" id="ARBA00008072"/>
    </source>
</evidence>
<dbReference type="PaxDb" id="284590-Q6CLT6"/>